<keyword evidence="2" id="KW-1185">Reference proteome</keyword>
<sequence>MNRSRTLILAAAVAAFLIGFFPQWMIGRGVREDLRQTRLELRISRVEGQMGAALTEASRSNYERSRQLMTQVFADLEQLRGQVPAAQQKEMDAILAQRDEIVTLLARAAPVSGQRLMLIYARYHAATAPNPAPAGG</sequence>
<proteinExistence type="predicted"/>
<evidence type="ECO:0000313" key="2">
    <source>
        <dbReference type="Proteomes" id="UP000582837"/>
    </source>
</evidence>
<reference evidence="1 2" key="1">
    <citation type="submission" date="2020-08" db="EMBL/GenBank/DDBJ databases">
        <title>Genomic Encyclopedia of Type Strains, Phase IV (KMG-IV): sequencing the most valuable type-strain genomes for metagenomic binning, comparative biology and taxonomic classification.</title>
        <authorList>
            <person name="Goeker M."/>
        </authorList>
    </citation>
    <scope>NUCLEOTIDE SEQUENCE [LARGE SCALE GENOMIC DNA]</scope>
    <source>
        <strain evidence="1 2">DSM 29007</strain>
    </source>
</reference>
<dbReference type="Proteomes" id="UP000582837">
    <property type="component" value="Unassembled WGS sequence"/>
</dbReference>
<gene>
    <name evidence="1" type="ORF">HNQ61_002668</name>
</gene>
<dbReference type="RefSeq" id="WP_170033554.1">
    <property type="nucleotide sequence ID" value="NZ_JABDTL010000001.1"/>
</dbReference>
<accession>A0A841GZ85</accession>
<comment type="caution">
    <text evidence="1">The sequence shown here is derived from an EMBL/GenBank/DDBJ whole genome shotgun (WGS) entry which is preliminary data.</text>
</comment>
<organism evidence="1 2">
    <name type="scientific">Longimicrobium terrae</name>
    <dbReference type="NCBI Taxonomy" id="1639882"/>
    <lineage>
        <taxon>Bacteria</taxon>
        <taxon>Pseudomonadati</taxon>
        <taxon>Gemmatimonadota</taxon>
        <taxon>Longimicrobiia</taxon>
        <taxon>Longimicrobiales</taxon>
        <taxon>Longimicrobiaceae</taxon>
        <taxon>Longimicrobium</taxon>
    </lineage>
</organism>
<dbReference type="EMBL" id="JACHIA010000006">
    <property type="protein sequence ID" value="MBB6071046.1"/>
    <property type="molecule type" value="Genomic_DNA"/>
</dbReference>
<dbReference type="AlphaFoldDB" id="A0A841GZ85"/>
<protein>
    <submittedName>
        <fullName evidence="1">Uncharacterized protein</fullName>
    </submittedName>
</protein>
<evidence type="ECO:0000313" key="1">
    <source>
        <dbReference type="EMBL" id="MBB6071046.1"/>
    </source>
</evidence>
<name>A0A841GZ85_9BACT</name>